<reference evidence="1" key="1">
    <citation type="submission" date="2024-05" db="EMBL/GenBank/DDBJ databases">
        <title>30 novel species of actinomycetes from the DSMZ collection.</title>
        <authorList>
            <person name="Nouioui I."/>
        </authorList>
    </citation>
    <scope>NUCLEOTIDE SEQUENCE</scope>
    <source>
        <strain evidence="1">DSM 40473</strain>
    </source>
</reference>
<keyword evidence="1" id="KW-0378">Hydrolase</keyword>
<dbReference type="InterPro" id="IPR023198">
    <property type="entry name" value="PGP-like_dom2"/>
</dbReference>
<accession>A0ABU2SZ23</accession>
<dbReference type="RefSeq" id="WP_311614764.1">
    <property type="nucleotide sequence ID" value="NZ_JAVRFI010000027.1"/>
</dbReference>
<evidence type="ECO:0000313" key="2">
    <source>
        <dbReference type="Proteomes" id="UP001180531"/>
    </source>
</evidence>
<dbReference type="SFLD" id="SFLDS00003">
    <property type="entry name" value="Haloacid_Dehalogenase"/>
    <property type="match status" value="1"/>
</dbReference>
<dbReference type="NCBIfam" id="TIGR01549">
    <property type="entry name" value="HAD-SF-IA-v1"/>
    <property type="match status" value="1"/>
</dbReference>
<evidence type="ECO:0000313" key="1">
    <source>
        <dbReference type="EMBL" id="MDT0453150.1"/>
    </source>
</evidence>
<dbReference type="InterPro" id="IPR006439">
    <property type="entry name" value="HAD-SF_hydro_IA"/>
</dbReference>
<dbReference type="Proteomes" id="UP001180531">
    <property type="component" value="Unassembled WGS sequence"/>
</dbReference>
<dbReference type="Gene3D" id="1.10.150.240">
    <property type="entry name" value="Putative phosphatase, domain 2"/>
    <property type="match status" value="1"/>
</dbReference>
<gene>
    <name evidence="1" type="ORF">RM609_29315</name>
</gene>
<keyword evidence="2" id="KW-1185">Reference proteome</keyword>
<dbReference type="Gene3D" id="3.40.50.1000">
    <property type="entry name" value="HAD superfamily/HAD-like"/>
    <property type="match status" value="1"/>
</dbReference>
<dbReference type="InterPro" id="IPR036412">
    <property type="entry name" value="HAD-like_sf"/>
</dbReference>
<dbReference type="PANTHER" id="PTHR43611:SF3">
    <property type="entry name" value="FLAVIN MONONUCLEOTIDE HYDROLASE 1, CHLOROPLATIC"/>
    <property type="match status" value="1"/>
</dbReference>
<comment type="caution">
    <text evidence="1">The sequence shown here is derived from an EMBL/GenBank/DDBJ whole genome shotgun (WGS) entry which is preliminary data.</text>
</comment>
<organism evidence="1 2">
    <name type="scientific">Streptomyces hesseae</name>
    <dbReference type="NCBI Taxonomy" id="3075519"/>
    <lineage>
        <taxon>Bacteria</taxon>
        <taxon>Bacillati</taxon>
        <taxon>Actinomycetota</taxon>
        <taxon>Actinomycetes</taxon>
        <taxon>Kitasatosporales</taxon>
        <taxon>Streptomycetaceae</taxon>
        <taxon>Streptomyces</taxon>
    </lineage>
</organism>
<sequence>MTTTCIIFDIGGVLEITPETGWVQRWEELLELPPGTVNERMRDVWRAGSVGSISEAEVYKQVAVRLGLDMPQVEAFMGDLWAEYLGIPNQELIDYVPELRGSCRLGILSNSFVGAREREVALYQFDELVEQVVYSHEIGIEKPDLRAFEAACAGLEVLPESCLFIDDVAANIEAARAAGMQAHLFEDNDRAIKRIVAHLGAGPLLPGQAPLG</sequence>
<dbReference type="GO" id="GO:0016787">
    <property type="term" value="F:hydrolase activity"/>
    <property type="evidence" value="ECO:0007669"/>
    <property type="project" value="UniProtKB-KW"/>
</dbReference>
<name>A0ABU2SZ23_9ACTN</name>
<dbReference type="InterPro" id="IPR023214">
    <property type="entry name" value="HAD_sf"/>
</dbReference>
<dbReference type="PANTHER" id="PTHR43611">
    <property type="entry name" value="ALPHA-D-GLUCOSE 1-PHOSPHATE PHOSPHATASE"/>
    <property type="match status" value="1"/>
</dbReference>
<dbReference type="NCBIfam" id="TIGR01509">
    <property type="entry name" value="HAD-SF-IA-v3"/>
    <property type="match status" value="1"/>
</dbReference>
<dbReference type="SFLD" id="SFLDG01129">
    <property type="entry name" value="C1.5:_HAD__Beta-PGM__Phosphata"/>
    <property type="match status" value="1"/>
</dbReference>
<protein>
    <submittedName>
        <fullName evidence="1">HAD-IA family hydrolase</fullName>
    </submittedName>
</protein>
<dbReference type="EMBL" id="JAVRFI010000027">
    <property type="protein sequence ID" value="MDT0453150.1"/>
    <property type="molecule type" value="Genomic_DNA"/>
</dbReference>
<dbReference type="Pfam" id="PF00702">
    <property type="entry name" value="Hydrolase"/>
    <property type="match status" value="1"/>
</dbReference>
<proteinExistence type="predicted"/>
<dbReference type="SUPFAM" id="SSF56784">
    <property type="entry name" value="HAD-like"/>
    <property type="match status" value="1"/>
</dbReference>